<comment type="caution">
    <text evidence="2">The sequence shown here is derived from an EMBL/GenBank/DDBJ whole genome shotgun (WGS) entry which is preliminary data.</text>
</comment>
<gene>
    <name evidence="2" type="ORF">DB30_00511</name>
</gene>
<dbReference type="Proteomes" id="UP000031599">
    <property type="component" value="Unassembled WGS sequence"/>
</dbReference>
<sequence length="43" mass="4173">MGTCSPPAISGRGVGESTGGLANAELAVPHTSGSASPKHRVAR</sequence>
<proteinExistence type="predicted"/>
<dbReference type="AlphaFoldDB" id="A0A0C1ZQ67"/>
<evidence type="ECO:0000313" key="3">
    <source>
        <dbReference type="Proteomes" id="UP000031599"/>
    </source>
</evidence>
<evidence type="ECO:0000313" key="2">
    <source>
        <dbReference type="EMBL" id="KIG13133.1"/>
    </source>
</evidence>
<organism evidence="2 3">
    <name type="scientific">Enhygromyxa salina</name>
    <dbReference type="NCBI Taxonomy" id="215803"/>
    <lineage>
        <taxon>Bacteria</taxon>
        <taxon>Pseudomonadati</taxon>
        <taxon>Myxococcota</taxon>
        <taxon>Polyangia</taxon>
        <taxon>Nannocystales</taxon>
        <taxon>Nannocystaceae</taxon>
        <taxon>Enhygromyxa</taxon>
    </lineage>
</organism>
<evidence type="ECO:0000256" key="1">
    <source>
        <dbReference type="SAM" id="MobiDB-lite"/>
    </source>
</evidence>
<accession>A0A0C1ZQ67</accession>
<dbReference type="EMBL" id="JMCC02000106">
    <property type="protein sequence ID" value="KIG13133.1"/>
    <property type="molecule type" value="Genomic_DNA"/>
</dbReference>
<protein>
    <submittedName>
        <fullName evidence="2">Uncharacterized protein</fullName>
    </submittedName>
</protein>
<feature type="region of interest" description="Disordered" evidence="1">
    <location>
        <begin position="1"/>
        <end position="43"/>
    </location>
</feature>
<reference evidence="2 3" key="1">
    <citation type="submission" date="2014-12" db="EMBL/GenBank/DDBJ databases">
        <title>Genome assembly of Enhygromyxa salina DSM 15201.</title>
        <authorList>
            <person name="Sharma G."/>
            <person name="Subramanian S."/>
        </authorList>
    </citation>
    <scope>NUCLEOTIDE SEQUENCE [LARGE SCALE GENOMIC DNA]</scope>
    <source>
        <strain evidence="2 3">DSM 15201</strain>
    </source>
</reference>
<name>A0A0C1ZQ67_9BACT</name>